<organism evidence="2 3">
    <name type="scientific">Cognatilysobacter xinjiangensis</name>
    <dbReference type="NCBI Taxonomy" id="546892"/>
    <lineage>
        <taxon>Bacteria</taxon>
        <taxon>Pseudomonadati</taxon>
        <taxon>Pseudomonadota</taxon>
        <taxon>Gammaproteobacteria</taxon>
        <taxon>Lysobacterales</taxon>
        <taxon>Lysobacteraceae</taxon>
        <taxon>Cognatilysobacter</taxon>
    </lineage>
</organism>
<protein>
    <recommendedName>
        <fullName evidence="1">N-acetyltransferase domain-containing protein</fullName>
    </recommendedName>
</protein>
<reference evidence="3" key="1">
    <citation type="journal article" date="2019" name="Int. J. Syst. Evol. Microbiol.">
        <title>The Global Catalogue of Microorganisms (GCM) 10K type strain sequencing project: providing services to taxonomists for standard genome sequencing and annotation.</title>
        <authorList>
            <consortium name="The Broad Institute Genomics Platform"/>
            <consortium name="The Broad Institute Genome Sequencing Center for Infectious Disease"/>
            <person name="Wu L."/>
            <person name="Ma J."/>
        </authorList>
    </citation>
    <scope>NUCLEOTIDE SEQUENCE [LARGE SCALE GENOMIC DNA]</scope>
    <source>
        <strain evidence="3">KCTC 22558</strain>
    </source>
</reference>
<name>A0ABQ3C947_9GAMM</name>
<dbReference type="Pfam" id="PF00583">
    <property type="entry name" value="Acetyltransf_1"/>
    <property type="match status" value="1"/>
</dbReference>
<dbReference type="EMBL" id="BMXY01000005">
    <property type="protein sequence ID" value="GGZ71460.1"/>
    <property type="molecule type" value="Genomic_DNA"/>
</dbReference>
<evidence type="ECO:0000313" key="3">
    <source>
        <dbReference type="Proteomes" id="UP000643403"/>
    </source>
</evidence>
<comment type="caution">
    <text evidence="2">The sequence shown here is derived from an EMBL/GenBank/DDBJ whole genome shotgun (WGS) entry which is preliminary data.</text>
</comment>
<dbReference type="CDD" id="cd04301">
    <property type="entry name" value="NAT_SF"/>
    <property type="match status" value="1"/>
</dbReference>
<dbReference type="PROSITE" id="PS51186">
    <property type="entry name" value="GNAT"/>
    <property type="match status" value="1"/>
</dbReference>
<dbReference type="InterPro" id="IPR000182">
    <property type="entry name" value="GNAT_dom"/>
</dbReference>
<sequence>MPGHVRVREAYAADAELLAQWARTMADETEGLQLDAGTVLAGVEQGIADPSKARYFVAVREVPLAGDEVIAEPVGMLMLTSEWSDWRCGHWWWIQSVYVTPAHRRGGVFRALYAHVYALAAARADVVGLRLYVERGNAAAKAAYASLGMHDAGYDILEAATRDAH</sequence>
<proteinExistence type="predicted"/>
<accession>A0ABQ3C947</accession>
<dbReference type="Gene3D" id="3.40.630.30">
    <property type="match status" value="1"/>
</dbReference>
<keyword evidence="3" id="KW-1185">Reference proteome</keyword>
<feature type="domain" description="N-acetyltransferase" evidence="1">
    <location>
        <begin position="5"/>
        <end position="165"/>
    </location>
</feature>
<dbReference type="InterPro" id="IPR016181">
    <property type="entry name" value="Acyl_CoA_acyltransferase"/>
</dbReference>
<evidence type="ECO:0000259" key="1">
    <source>
        <dbReference type="PROSITE" id="PS51186"/>
    </source>
</evidence>
<gene>
    <name evidence="2" type="ORF">GCM10008101_27080</name>
</gene>
<evidence type="ECO:0000313" key="2">
    <source>
        <dbReference type="EMBL" id="GGZ71460.1"/>
    </source>
</evidence>
<dbReference type="SUPFAM" id="SSF55729">
    <property type="entry name" value="Acyl-CoA N-acyltransferases (Nat)"/>
    <property type="match status" value="1"/>
</dbReference>
<dbReference type="Proteomes" id="UP000643403">
    <property type="component" value="Unassembled WGS sequence"/>
</dbReference>